<evidence type="ECO:0000313" key="1">
    <source>
        <dbReference type="EMBL" id="MCG5072738.1"/>
    </source>
</evidence>
<gene>
    <name evidence="1" type="ORF">L5014_05060</name>
</gene>
<name>A0A9X1RP82_9BURK</name>
<comment type="caution">
    <text evidence="1">The sequence shown here is derived from an EMBL/GenBank/DDBJ whole genome shotgun (WGS) entry which is preliminary data.</text>
</comment>
<sequence length="89" mass="9612">MSKLMIADLSATQELDRRSMSAVRGGYLGLPIYYPTPSVKVDTTNFSAEQLIGQTNNIVSNTGNDVAFVSGIHSSVNPVQTAKNTINFF</sequence>
<keyword evidence="2" id="KW-1185">Reference proteome</keyword>
<proteinExistence type="predicted"/>
<accession>A0A9X1RP82</accession>
<protein>
    <submittedName>
        <fullName evidence="1">Uncharacterized protein</fullName>
    </submittedName>
</protein>
<dbReference type="RefSeq" id="WP_238462470.1">
    <property type="nucleotide sequence ID" value="NZ_JAKLJA010000002.1"/>
</dbReference>
<organism evidence="1 2">
    <name type="scientific">Paraburkholderia tagetis</name>
    <dbReference type="NCBI Taxonomy" id="2913261"/>
    <lineage>
        <taxon>Bacteria</taxon>
        <taxon>Pseudomonadati</taxon>
        <taxon>Pseudomonadota</taxon>
        <taxon>Betaproteobacteria</taxon>
        <taxon>Burkholderiales</taxon>
        <taxon>Burkholderiaceae</taxon>
        <taxon>Paraburkholderia</taxon>
    </lineage>
</organism>
<dbReference type="EMBL" id="JAKLJA010000002">
    <property type="protein sequence ID" value="MCG5072738.1"/>
    <property type="molecule type" value="Genomic_DNA"/>
</dbReference>
<dbReference type="AlphaFoldDB" id="A0A9X1RP82"/>
<dbReference type="Proteomes" id="UP001139308">
    <property type="component" value="Unassembled WGS sequence"/>
</dbReference>
<reference evidence="1" key="1">
    <citation type="submission" date="2022-01" db="EMBL/GenBank/DDBJ databases">
        <title>Genome sequence and assembly of Parabukholderia sp. RG36.</title>
        <authorList>
            <person name="Chhetri G."/>
        </authorList>
    </citation>
    <scope>NUCLEOTIDE SEQUENCE</scope>
    <source>
        <strain evidence="1">RG36</strain>
    </source>
</reference>
<evidence type="ECO:0000313" key="2">
    <source>
        <dbReference type="Proteomes" id="UP001139308"/>
    </source>
</evidence>